<dbReference type="PANTHER" id="PTHR46113:SF1">
    <property type="entry name" value="PEPTIDASE M17 LEUCYL AMINOPEPTIDASE N-TERMINAL DOMAIN-CONTAINING PROTEIN"/>
    <property type="match status" value="1"/>
</dbReference>
<organism evidence="1 2">
    <name type="scientific">Hydra vulgaris</name>
    <name type="common">Hydra</name>
    <name type="synonym">Hydra attenuata</name>
    <dbReference type="NCBI Taxonomy" id="6087"/>
    <lineage>
        <taxon>Eukaryota</taxon>
        <taxon>Metazoa</taxon>
        <taxon>Cnidaria</taxon>
        <taxon>Hydrozoa</taxon>
        <taxon>Hydroidolina</taxon>
        <taxon>Anthoathecata</taxon>
        <taxon>Aplanulata</taxon>
        <taxon>Hydridae</taxon>
        <taxon>Hydra</taxon>
    </lineage>
</organism>
<protein>
    <submittedName>
        <fullName evidence="2">Uncharacterized protein LOC136084531</fullName>
    </submittedName>
</protein>
<name>A0ABM4CG74_HYDVU</name>
<keyword evidence="1" id="KW-1185">Reference proteome</keyword>
<proteinExistence type="predicted"/>
<evidence type="ECO:0000313" key="1">
    <source>
        <dbReference type="Proteomes" id="UP001652625"/>
    </source>
</evidence>
<dbReference type="GeneID" id="136084531"/>
<dbReference type="RefSeq" id="XP_065660712.1">
    <property type="nucleotide sequence ID" value="XM_065804640.1"/>
</dbReference>
<dbReference type="Proteomes" id="UP001652625">
    <property type="component" value="Chromosome 09"/>
</dbReference>
<sequence>MFKRFQTNWNDIKETVDSSNLIRFDINSISNTFLATQIEETIQFCKDALNNDIFPRGDYRELLELSLMYLYPKIFFKVRAPGCVSHARFMSKAIYYLKIQILSKHLPYDLTAAQNKELKTMAEFISIFYSVWFLRTSLLSAAPFQDVKAYWQMVQYKEYVEKRDTDSKRVLNGIESTMMSMKRHTWYLDETLVPLALLDPTIPDVEKENIAKTLLSKPVPDYFQHSEKSNLINELKFKQEVPPGLAPLIGENSWFIFSLLNLTRMEDKLWLNCPAPMWCYVDQFKTFSNFVSKLEVVNDCSERAVKLVSEFVNNVHNEDDRQQLILAMQQRRDHFRGSETKEQLKLAYEAIGKQRKK</sequence>
<gene>
    <name evidence="2" type="primary">LOC136084531</name>
</gene>
<dbReference type="PANTHER" id="PTHR46113">
    <property type="entry name" value="SNAC DOMAIN-CONTAINING PROTEIN"/>
    <property type="match status" value="1"/>
</dbReference>
<accession>A0ABM4CG74</accession>
<evidence type="ECO:0000313" key="2">
    <source>
        <dbReference type="RefSeq" id="XP_065660712.1"/>
    </source>
</evidence>
<reference evidence="2" key="1">
    <citation type="submission" date="2025-08" db="UniProtKB">
        <authorList>
            <consortium name="RefSeq"/>
        </authorList>
    </citation>
    <scope>IDENTIFICATION</scope>
</reference>